<dbReference type="SUPFAM" id="SSF54862">
    <property type="entry name" value="4Fe-4S ferredoxins"/>
    <property type="match status" value="1"/>
</dbReference>
<sequence length="185" mass="20508">MPYKFLVDTHHNLCIKCKGCMAICKNYNKTPKGVNRIQVVTINEGQPGQLNIPLMCLHCNDPLCVKVCPMKAVYKREDGIVLVDKDRCIGCGYCAFACPFGAPQFPEGGAFGSKGKMDKCTYCVLPYEPEKDEKGNVIYRDPVPRCALVCPCETILAGEMSEITKKLRERVGALTASKIESLFLF</sequence>
<gene>
    <name evidence="6" type="ordered locus">Arcpr_0675</name>
</gene>
<evidence type="ECO:0000256" key="2">
    <source>
        <dbReference type="ARBA" id="ARBA00022723"/>
    </source>
</evidence>
<dbReference type="OrthoDB" id="2837at2157"/>
<keyword evidence="4" id="KW-0411">Iron-sulfur</keyword>
<dbReference type="eggNOG" id="arCOG01500">
    <property type="taxonomic scope" value="Archaea"/>
</dbReference>
<keyword evidence="1" id="KW-0004">4Fe-4S</keyword>
<dbReference type="GO" id="GO:0051539">
    <property type="term" value="F:4 iron, 4 sulfur cluster binding"/>
    <property type="evidence" value="ECO:0007669"/>
    <property type="project" value="UniProtKB-KW"/>
</dbReference>
<name>D2RHG4_ARCPA</name>
<dbReference type="KEGG" id="apo:Arcpr_0675"/>
<dbReference type="PANTHER" id="PTHR43177">
    <property type="entry name" value="PROTEIN NRFC"/>
    <property type="match status" value="1"/>
</dbReference>
<feature type="domain" description="4Fe-4S ferredoxin-type" evidence="5">
    <location>
        <begin position="79"/>
        <end position="108"/>
    </location>
</feature>
<dbReference type="InterPro" id="IPR050954">
    <property type="entry name" value="ET_IronSulfur_Cluster-Binding"/>
</dbReference>
<evidence type="ECO:0000256" key="3">
    <source>
        <dbReference type="ARBA" id="ARBA00023004"/>
    </source>
</evidence>
<evidence type="ECO:0000256" key="4">
    <source>
        <dbReference type="ARBA" id="ARBA00023014"/>
    </source>
</evidence>
<dbReference type="HOGENOM" id="CLU_043374_2_1_2"/>
<evidence type="ECO:0000256" key="1">
    <source>
        <dbReference type="ARBA" id="ARBA00022485"/>
    </source>
</evidence>
<organism evidence="6 7">
    <name type="scientific">Archaeoglobus profundus (strain DSM 5631 / JCM 9629 / NBRC 100127 / Av18)</name>
    <dbReference type="NCBI Taxonomy" id="572546"/>
    <lineage>
        <taxon>Archaea</taxon>
        <taxon>Methanobacteriati</taxon>
        <taxon>Methanobacteriota</taxon>
        <taxon>Archaeoglobi</taxon>
        <taxon>Archaeoglobales</taxon>
        <taxon>Archaeoglobaceae</taxon>
        <taxon>Archaeoglobus</taxon>
    </lineage>
</organism>
<dbReference type="Proteomes" id="UP000001901">
    <property type="component" value="Chromosome"/>
</dbReference>
<dbReference type="GO" id="GO:0046872">
    <property type="term" value="F:metal ion binding"/>
    <property type="evidence" value="ECO:0007669"/>
    <property type="project" value="UniProtKB-KW"/>
</dbReference>
<keyword evidence="3" id="KW-0408">Iron</keyword>
<keyword evidence="2" id="KW-0479">Metal-binding</keyword>
<accession>D2RHG4</accession>
<feature type="domain" description="4Fe-4S ferredoxin-type" evidence="5">
    <location>
        <begin position="46"/>
        <end position="78"/>
    </location>
</feature>
<dbReference type="Pfam" id="PF13247">
    <property type="entry name" value="Fer4_11"/>
    <property type="match status" value="1"/>
</dbReference>
<keyword evidence="7" id="KW-1185">Reference proteome</keyword>
<dbReference type="STRING" id="572546.Arcpr_0675"/>
<dbReference type="PROSITE" id="PS00198">
    <property type="entry name" value="4FE4S_FER_1"/>
    <property type="match status" value="1"/>
</dbReference>
<evidence type="ECO:0000313" key="6">
    <source>
        <dbReference type="EMBL" id="ADB57739.1"/>
    </source>
</evidence>
<proteinExistence type="predicted"/>
<dbReference type="InterPro" id="IPR017896">
    <property type="entry name" value="4Fe4S_Fe-S-bd"/>
</dbReference>
<dbReference type="PaxDb" id="572546-Arcpr_0675"/>
<reference evidence="6 7" key="1">
    <citation type="journal article" date="2010" name="Stand. Genomic Sci.">
        <title>Complete genome sequence of Archaeoglobus profundus type strain (AV18).</title>
        <authorList>
            <person name="von Jan M."/>
            <person name="Lapidus A."/>
            <person name="Del Rio T.G."/>
            <person name="Copeland A."/>
            <person name="Tice H."/>
            <person name="Cheng J.F."/>
            <person name="Lucas S."/>
            <person name="Chen F."/>
            <person name="Nolan M."/>
            <person name="Goodwin L."/>
            <person name="Han C."/>
            <person name="Pitluck S."/>
            <person name="Liolios K."/>
            <person name="Ivanova N."/>
            <person name="Mavromatis K."/>
            <person name="Ovchinnikova G."/>
            <person name="Chertkov O."/>
            <person name="Pati A."/>
            <person name="Chen A."/>
            <person name="Palaniappan K."/>
            <person name="Land M."/>
            <person name="Hauser L."/>
            <person name="Chang Y.J."/>
            <person name="Jeffries C.D."/>
            <person name="Saunders E."/>
            <person name="Brettin T."/>
            <person name="Detter J.C."/>
            <person name="Chain P."/>
            <person name="Eichinger K."/>
            <person name="Huber H."/>
            <person name="Spring S."/>
            <person name="Rohde M."/>
            <person name="Goker M."/>
            <person name="Wirth R."/>
            <person name="Woyke T."/>
            <person name="Bristow J."/>
            <person name="Eisen J.A."/>
            <person name="Markowitz V."/>
            <person name="Hugenholtz P."/>
            <person name="Kyrpides N.C."/>
            <person name="Klenk H.P."/>
        </authorList>
    </citation>
    <scope>NUCLEOTIDE SEQUENCE [LARGE SCALE GENOMIC DNA]</scope>
    <source>
        <strain evidence="7">DSM 5631 / JCM 9629 / NBRC 100127 / Av18</strain>
    </source>
</reference>
<protein>
    <submittedName>
        <fullName evidence="6">4Fe-4S ferredoxin iron-sulfur binding domain protein</fullName>
    </submittedName>
</protein>
<dbReference type="PANTHER" id="PTHR43177:SF3">
    <property type="entry name" value="PROTEIN NRFC HOMOLOG"/>
    <property type="match status" value="1"/>
</dbReference>
<evidence type="ECO:0000259" key="5">
    <source>
        <dbReference type="PROSITE" id="PS51379"/>
    </source>
</evidence>
<dbReference type="Gene3D" id="3.30.70.20">
    <property type="match status" value="2"/>
</dbReference>
<dbReference type="EMBL" id="CP001857">
    <property type="protein sequence ID" value="ADB57739.1"/>
    <property type="molecule type" value="Genomic_DNA"/>
</dbReference>
<dbReference type="RefSeq" id="WP_012940075.1">
    <property type="nucleotide sequence ID" value="NC_013741.1"/>
</dbReference>
<dbReference type="PROSITE" id="PS51379">
    <property type="entry name" value="4FE4S_FER_2"/>
    <property type="match status" value="2"/>
</dbReference>
<evidence type="ECO:0000313" key="7">
    <source>
        <dbReference type="Proteomes" id="UP000001901"/>
    </source>
</evidence>
<dbReference type="AlphaFoldDB" id="D2RHG4"/>
<dbReference type="GO" id="GO:0016491">
    <property type="term" value="F:oxidoreductase activity"/>
    <property type="evidence" value="ECO:0007669"/>
    <property type="project" value="UniProtKB-ARBA"/>
</dbReference>
<dbReference type="GeneID" id="8739335"/>
<dbReference type="InterPro" id="IPR017900">
    <property type="entry name" value="4Fe4S_Fe_S_CS"/>
</dbReference>